<dbReference type="InterPro" id="IPR012336">
    <property type="entry name" value="Thioredoxin-like_fold"/>
</dbReference>
<dbReference type="CDD" id="cd03193">
    <property type="entry name" value="GST_C_Metaxin"/>
    <property type="match status" value="1"/>
</dbReference>
<proteinExistence type="predicted"/>
<comment type="caution">
    <text evidence="3">The sequence shown here is derived from an EMBL/GenBank/DDBJ whole genome shotgun (WGS) entry which is preliminary data.</text>
</comment>
<name>A0AAJ0MVI1_9PEZI</name>
<dbReference type="InterPro" id="IPR033468">
    <property type="entry name" value="Metaxin_GST"/>
</dbReference>
<evidence type="ECO:0000259" key="1">
    <source>
        <dbReference type="Pfam" id="PF17171"/>
    </source>
</evidence>
<dbReference type="Pfam" id="PF17172">
    <property type="entry name" value="GST_N_4"/>
    <property type="match status" value="1"/>
</dbReference>
<dbReference type="GeneID" id="87871807"/>
<sequence length="340" mass="37490">MATTSTAAPPRKWWQVPRPLQKVFDTFPLLAYDVNALPARAQSATSGDLPTLYVFSTEEEALLGAPSFNPSCLKWQAFLKLAGVKFQILPSTNHASPTGALPFILPARSSPTDVPSPIPSSKLHDYALKYGTSNPPEVSALRLDAYQALLDVPIRNAWLQALYRDPQYIDLLDRFYITPASSSYWVRGALRHQLRRAAETEIRKTGPGGAASTALSLLVDEHSVYRAAVKALEALATLLSESKTGWFFGAETPTIFDASVFAYTHLMLKYMSDAEGEVEGEKDFILASRKLGIMVRSAGSGELEQHHRRLFELLWLADSNAELLDTKARGNKLLQVQLQA</sequence>
<accession>A0AAJ0MVI1</accession>
<keyword evidence="4" id="KW-1185">Reference proteome</keyword>
<organism evidence="3 4">
    <name type="scientific">Neurospora hispaniola</name>
    <dbReference type="NCBI Taxonomy" id="588809"/>
    <lineage>
        <taxon>Eukaryota</taxon>
        <taxon>Fungi</taxon>
        <taxon>Dikarya</taxon>
        <taxon>Ascomycota</taxon>
        <taxon>Pezizomycotina</taxon>
        <taxon>Sordariomycetes</taxon>
        <taxon>Sordariomycetidae</taxon>
        <taxon>Sordariales</taxon>
        <taxon>Sordariaceae</taxon>
        <taxon>Neurospora</taxon>
    </lineage>
</organism>
<gene>
    <name evidence="3" type="ORF">B0T23DRAFT_25207</name>
</gene>
<dbReference type="GO" id="GO:0007005">
    <property type="term" value="P:mitochondrion organization"/>
    <property type="evidence" value="ECO:0007669"/>
    <property type="project" value="TreeGrafter"/>
</dbReference>
<reference evidence="3 4" key="1">
    <citation type="journal article" date="2023" name="Mol. Phylogenet. Evol.">
        <title>Genome-scale phylogeny and comparative genomics of the fungal order Sordariales.</title>
        <authorList>
            <person name="Hensen N."/>
            <person name="Bonometti L."/>
            <person name="Westerberg I."/>
            <person name="Brannstrom I.O."/>
            <person name="Guillou S."/>
            <person name="Cros-Aarteil S."/>
            <person name="Calhoun S."/>
            <person name="Haridas S."/>
            <person name="Kuo A."/>
            <person name="Mondo S."/>
            <person name="Pangilinan J."/>
            <person name="Riley R."/>
            <person name="LaButti K."/>
            <person name="Andreopoulos B."/>
            <person name="Lipzen A."/>
            <person name="Chen C."/>
            <person name="Yan M."/>
            <person name="Daum C."/>
            <person name="Ng V."/>
            <person name="Clum A."/>
            <person name="Steindorff A."/>
            <person name="Ohm R.A."/>
            <person name="Martin F."/>
            <person name="Silar P."/>
            <person name="Natvig D.O."/>
            <person name="Lalanne C."/>
            <person name="Gautier V."/>
            <person name="Ament-Velasquez S.L."/>
            <person name="Kruys A."/>
            <person name="Hutchinson M.I."/>
            <person name="Powell A.J."/>
            <person name="Barry K."/>
            <person name="Miller A.N."/>
            <person name="Grigoriev I.V."/>
            <person name="Debuchy R."/>
            <person name="Gladieux P."/>
            <person name="Hiltunen Thoren M."/>
            <person name="Johannesson H."/>
        </authorList>
    </citation>
    <scope>NUCLEOTIDE SEQUENCE [LARGE SCALE GENOMIC DNA]</scope>
    <source>
        <strain evidence="3 4">FGSC 10403</strain>
    </source>
</reference>
<dbReference type="GO" id="GO:0001401">
    <property type="term" value="C:SAM complex"/>
    <property type="evidence" value="ECO:0007669"/>
    <property type="project" value="TreeGrafter"/>
</dbReference>
<evidence type="ECO:0000313" key="4">
    <source>
        <dbReference type="Proteomes" id="UP001285908"/>
    </source>
</evidence>
<feature type="domain" description="Metaxin glutathione S-transferase" evidence="1">
    <location>
        <begin position="229"/>
        <end position="272"/>
    </location>
</feature>
<dbReference type="Proteomes" id="UP001285908">
    <property type="component" value="Unassembled WGS sequence"/>
</dbReference>
<dbReference type="Pfam" id="PF17171">
    <property type="entry name" value="GST_C_6"/>
    <property type="match status" value="1"/>
</dbReference>
<evidence type="ECO:0000313" key="3">
    <source>
        <dbReference type="EMBL" id="KAK3499766.1"/>
    </source>
</evidence>
<evidence type="ECO:0008006" key="5">
    <source>
        <dbReference type="Google" id="ProtNLM"/>
    </source>
</evidence>
<dbReference type="InterPro" id="IPR050931">
    <property type="entry name" value="Mito_Protein_Transport_Metaxin"/>
</dbReference>
<dbReference type="CDD" id="cd03078">
    <property type="entry name" value="GST_N_Metaxin1_like"/>
    <property type="match status" value="1"/>
</dbReference>
<dbReference type="PANTHER" id="PTHR12289">
    <property type="entry name" value="METAXIN RELATED"/>
    <property type="match status" value="1"/>
</dbReference>
<dbReference type="PANTHER" id="PTHR12289:SF44">
    <property type="entry name" value="OUTER MEMBRANE PROTEIN (SAM35), PUTATIVE (AFU_ORTHOLOGUE AFUA_1G13180)-RELATED"/>
    <property type="match status" value="1"/>
</dbReference>
<feature type="domain" description="Thioredoxin-like fold" evidence="2">
    <location>
        <begin position="70"/>
        <end position="167"/>
    </location>
</feature>
<dbReference type="AlphaFoldDB" id="A0AAJ0MVI1"/>
<evidence type="ECO:0000259" key="2">
    <source>
        <dbReference type="Pfam" id="PF17172"/>
    </source>
</evidence>
<dbReference type="RefSeq" id="XP_062697399.1">
    <property type="nucleotide sequence ID" value="XM_062834185.1"/>
</dbReference>
<dbReference type="EMBL" id="JAULSX010000001">
    <property type="protein sequence ID" value="KAK3499766.1"/>
    <property type="molecule type" value="Genomic_DNA"/>
</dbReference>
<protein>
    <recommendedName>
        <fullName evidence="5">Mitochondrial outer membrane protein</fullName>
    </recommendedName>
</protein>